<reference evidence="2 3" key="1">
    <citation type="journal article" date="2021" name="Nat. Commun.">
        <title>Genetic determinants of endophytism in the Arabidopsis root mycobiome.</title>
        <authorList>
            <person name="Mesny F."/>
            <person name="Miyauchi S."/>
            <person name="Thiergart T."/>
            <person name="Pickel B."/>
            <person name="Atanasova L."/>
            <person name="Karlsson M."/>
            <person name="Huettel B."/>
            <person name="Barry K.W."/>
            <person name="Haridas S."/>
            <person name="Chen C."/>
            <person name="Bauer D."/>
            <person name="Andreopoulos W."/>
            <person name="Pangilinan J."/>
            <person name="LaButti K."/>
            <person name="Riley R."/>
            <person name="Lipzen A."/>
            <person name="Clum A."/>
            <person name="Drula E."/>
            <person name="Henrissat B."/>
            <person name="Kohler A."/>
            <person name="Grigoriev I.V."/>
            <person name="Martin F.M."/>
            <person name="Hacquard S."/>
        </authorList>
    </citation>
    <scope>NUCLEOTIDE SEQUENCE [LARGE SCALE GENOMIC DNA]</scope>
    <source>
        <strain evidence="2 3">MPI-SDFR-AT-0080</strain>
    </source>
</reference>
<protein>
    <submittedName>
        <fullName evidence="2">Uncharacterized protein</fullName>
    </submittedName>
</protein>
<name>A0ABQ8G8U0_9PEZI</name>
<organism evidence="2 3">
    <name type="scientific">Macrophomina phaseolina</name>
    <dbReference type="NCBI Taxonomy" id="35725"/>
    <lineage>
        <taxon>Eukaryota</taxon>
        <taxon>Fungi</taxon>
        <taxon>Dikarya</taxon>
        <taxon>Ascomycota</taxon>
        <taxon>Pezizomycotina</taxon>
        <taxon>Dothideomycetes</taxon>
        <taxon>Dothideomycetes incertae sedis</taxon>
        <taxon>Botryosphaeriales</taxon>
        <taxon>Botryosphaeriaceae</taxon>
        <taxon>Macrophomina</taxon>
    </lineage>
</organism>
<accession>A0ABQ8G8U0</accession>
<feature type="region of interest" description="Disordered" evidence="1">
    <location>
        <begin position="1"/>
        <end position="41"/>
    </location>
</feature>
<gene>
    <name evidence="2" type="ORF">B0J12DRAFT_114325</name>
</gene>
<evidence type="ECO:0000256" key="1">
    <source>
        <dbReference type="SAM" id="MobiDB-lite"/>
    </source>
</evidence>
<keyword evidence="3" id="KW-1185">Reference proteome</keyword>
<comment type="caution">
    <text evidence="2">The sequence shown here is derived from an EMBL/GenBank/DDBJ whole genome shotgun (WGS) entry which is preliminary data.</text>
</comment>
<evidence type="ECO:0000313" key="3">
    <source>
        <dbReference type="Proteomes" id="UP000774617"/>
    </source>
</evidence>
<evidence type="ECO:0000313" key="2">
    <source>
        <dbReference type="EMBL" id="KAH7048418.1"/>
    </source>
</evidence>
<proteinExistence type="predicted"/>
<feature type="region of interest" description="Disordered" evidence="1">
    <location>
        <begin position="69"/>
        <end position="101"/>
    </location>
</feature>
<feature type="compositionally biased region" description="Polar residues" evidence="1">
    <location>
        <begin position="71"/>
        <end position="80"/>
    </location>
</feature>
<feature type="compositionally biased region" description="Basic and acidic residues" evidence="1">
    <location>
        <begin position="85"/>
        <end position="101"/>
    </location>
</feature>
<sequence>MPRVRFFEGSMHPSRSLVHPHSPPSPPFSGTDCGETRRASSGPASFAFEKFEKDARRIMKGAVMLGRSECQRASPQQQTGMGKGEAGKRERAHRQVRESGSREILDRLSSPMRVMGMALHGPLFRQPARSPTHQSRRRAILCGSKAPRIFSLLRQSLSELFQPQRRLGLTMGPRRAGTWRGANGAVDFLLDPGPPQAAHLACCANAATRRPPS</sequence>
<dbReference type="Proteomes" id="UP000774617">
    <property type="component" value="Unassembled WGS sequence"/>
</dbReference>
<dbReference type="EMBL" id="JAGTJR010000015">
    <property type="protein sequence ID" value="KAH7048418.1"/>
    <property type="molecule type" value="Genomic_DNA"/>
</dbReference>